<proteinExistence type="predicted"/>
<feature type="non-terminal residue" evidence="2">
    <location>
        <position position="1"/>
    </location>
</feature>
<feature type="domain" description="RNase H type-1" evidence="1">
    <location>
        <begin position="45"/>
        <end position="194"/>
    </location>
</feature>
<reference evidence="2 3" key="1">
    <citation type="submission" date="2018-08" db="EMBL/GenBank/DDBJ databases">
        <authorList>
            <person name="Muller C M."/>
        </authorList>
    </citation>
    <scope>NUCLEOTIDE SEQUENCE [LARGE SCALE GENOMIC DNA]</scope>
</reference>
<accession>A0A9X9PS36</accession>
<dbReference type="GO" id="GO:0003676">
    <property type="term" value="F:nucleic acid binding"/>
    <property type="evidence" value="ECO:0007669"/>
    <property type="project" value="InterPro"/>
</dbReference>
<organism evidence="2 3">
    <name type="scientific">Blumeria graminis f. sp. tritici</name>
    <dbReference type="NCBI Taxonomy" id="62690"/>
    <lineage>
        <taxon>Eukaryota</taxon>
        <taxon>Fungi</taxon>
        <taxon>Dikarya</taxon>
        <taxon>Ascomycota</taxon>
        <taxon>Pezizomycotina</taxon>
        <taxon>Leotiomycetes</taxon>
        <taxon>Erysiphales</taxon>
        <taxon>Erysiphaceae</taxon>
        <taxon>Blumeria</taxon>
    </lineage>
</organism>
<dbReference type="EMBL" id="LR026986">
    <property type="protein sequence ID" value="VCU40738.1"/>
    <property type="molecule type" value="Genomic_DNA"/>
</dbReference>
<dbReference type="AlphaFoldDB" id="A0A9X9PS36"/>
<protein>
    <submittedName>
        <fullName evidence="2">Bgt-51196</fullName>
    </submittedName>
</protein>
<dbReference type="InterPro" id="IPR002156">
    <property type="entry name" value="RNaseH_domain"/>
</dbReference>
<evidence type="ECO:0000313" key="2">
    <source>
        <dbReference type="EMBL" id="VCU40738.1"/>
    </source>
</evidence>
<dbReference type="Gene3D" id="3.30.420.10">
    <property type="entry name" value="Ribonuclease H-like superfamily/Ribonuclease H"/>
    <property type="match status" value="1"/>
</dbReference>
<dbReference type="PROSITE" id="PS50879">
    <property type="entry name" value="RNASE_H_1"/>
    <property type="match status" value="1"/>
</dbReference>
<dbReference type="GO" id="GO:0004523">
    <property type="term" value="F:RNA-DNA hybrid ribonuclease activity"/>
    <property type="evidence" value="ECO:0007669"/>
    <property type="project" value="InterPro"/>
</dbReference>
<keyword evidence="3" id="KW-1185">Reference proteome</keyword>
<dbReference type="Proteomes" id="UP000324639">
    <property type="component" value="Chromosome Bgt_-03"/>
</dbReference>
<dbReference type="CDD" id="cd09276">
    <property type="entry name" value="Rnase_HI_RT_non_LTR"/>
    <property type="match status" value="1"/>
</dbReference>
<sequence length="355" mass="40319">SWVLQILNTEIIGPLIHPPWLKSETRYNSVRRVTHPPINLPSGIPFRDLAVYTDGARSEIVEWSRTDGGIIVFQAGQMVYRESLSLDSTLSPFDTEVNAVKEALKAALSLPTAHFSENIWILTDNLEVARLLFRSPICSSQVVFQQIQALSQDWPLRTRLPHIPPEKVKAYWIPSHSDILGNVFADASAREGLSEPPPIPRGYVSFDTAQNCINVEISTVMKDYWDRHAPVSYMELAIDSYSRHPKELSLARPFLSRLYAARSGRGDFAEYHRRFNHEGANLHCDCGQLKAPLHFLECHLITHRPPRAPLSSRDPKKFLPGTWEGVLHVAKWISLSEFYLKTCPRIPREGINRSL</sequence>
<name>A0A9X9PS36_BLUGR</name>
<dbReference type="SUPFAM" id="SSF53098">
    <property type="entry name" value="Ribonuclease H-like"/>
    <property type="match status" value="1"/>
</dbReference>
<evidence type="ECO:0000259" key="1">
    <source>
        <dbReference type="PROSITE" id="PS50879"/>
    </source>
</evidence>
<evidence type="ECO:0000313" key="3">
    <source>
        <dbReference type="Proteomes" id="UP000324639"/>
    </source>
</evidence>
<gene>
    <name evidence="2" type="ORF">BGT96224V316_LOCUS1988</name>
</gene>
<dbReference type="InterPro" id="IPR036397">
    <property type="entry name" value="RNaseH_sf"/>
</dbReference>
<dbReference type="InterPro" id="IPR012337">
    <property type="entry name" value="RNaseH-like_sf"/>
</dbReference>